<name>A0ABP9G155_9MICC</name>
<evidence type="ECO:0008006" key="3">
    <source>
        <dbReference type="Google" id="ProtNLM"/>
    </source>
</evidence>
<accession>A0ABP9G155</accession>
<dbReference type="PROSITE" id="PS51318">
    <property type="entry name" value="TAT"/>
    <property type="match status" value="1"/>
</dbReference>
<reference evidence="2" key="1">
    <citation type="journal article" date="2019" name="Int. J. Syst. Evol. Microbiol.">
        <title>The Global Catalogue of Microorganisms (GCM) 10K type strain sequencing project: providing services to taxonomists for standard genome sequencing and annotation.</title>
        <authorList>
            <consortium name="The Broad Institute Genomics Platform"/>
            <consortium name="The Broad Institute Genome Sequencing Center for Infectious Disease"/>
            <person name="Wu L."/>
            <person name="Ma J."/>
        </authorList>
    </citation>
    <scope>NUCLEOTIDE SEQUENCE [LARGE SCALE GENOMIC DNA]</scope>
    <source>
        <strain evidence="2">JCM 19129</strain>
    </source>
</reference>
<proteinExistence type="predicted"/>
<dbReference type="RefSeq" id="WP_345477677.1">
    <property type="nucleotide sequence ID" value="NZ_BAABLW010000007.1"/>
</dbReference>
<dbReference type="EMBL" id="BAABLW010000007">
    <property type="protein sequence ID" value="GAA4921593.1"/>
    <property type="molecule type" value="Genomic_DNA"/>
</dbReference>
<comment type="caution">
    <text evidence="1">The sequence shown here is derived from an EMBL/GenBank/DDBJ whole genome shotgun (WGS) entry which is preliminary data.</text>
</comment>
<dbReference type="Proteomes" id="UP001500368">
    <property type="component" value="Unassembled WGS sequence"/>
</dbReference>
<keyword evidence="2" id="KW-1185">Reference proteome</keyword>
<organism evidence="1 2">
    <name type="scientific">Nesterenkonia rhizosphaerae</name>
    <dbReference type="NCBI Taxonomy" id="1348272"/>
    <lineage>
        <taxon>Bacteria</taxon>
        <taxon>Bacillati</taxon>
        <taxon>Actinomycetota</taxon>
        <taxon>Actinomycetes</taxon>
        <taxon>Micrococcales</taxon>
        <taxon>Micrococcaceae</taxon>
        <taxon>Nesterenkonia</taxon>
    </lineage>
</organism>
<evidence type="ECO:0000313" key="1">
    <source>
        <dbReference type="EMBL" id="GAA4921593.1"/>
    </source>
</evidence>
<protein>
    <recommendedName>
        <fullName evidence="3">DUF1850 domain-containing protein</fullName>
    </recommendedName>
</protein>
<evidence type="ECO:0000313" key="2">
    <source>
        <dbReference type="Proteomes" id="UP001500368"/>
    </source>
</evidence>
<sequence>MWNWTEPFGEPSLSRRRLLALSGSAAAAALAPLLLNSCSSGLRLVCEHQRTGEVYAQAPVETGTQVTLSWIHSIELSRWSETYLVRPDRLVLSSTEFFEYGAGMPLGEGDVHLRDGKIVIENINRNFDAIRWFHSHRADYRISINDDPSLIDASELPDREPLTLSMRN</sequence>
<dbReference type="InterPro" id="IPR015001">
    <property type="entry name" value="DUF1850"/>
</dbReference>
<gene>
    <name evidence="1" type="ORF">GCM10025790_17670</name>
</gene>
<dbReference type="Pfam" id="PF08905">
    <property type="entry name" value="DUF1850"/>
    <property type="match status" value="1"/>
</dbReference>
<dbReference type="InterPro" id="IPR006311">
    <property type="entry name" value="TAT_signal"/>
</dbReference>